<sequence>MDPPSPPQRPATPLVMTHRLPDLPDATHSAPSKHIVLIAGGTDVGGKVAIARDVAAALACPLYQGDSLHESAAKAASVGGVDGTNNEARYRRMWLSKMTRTGLLFPDESRPSTEGFSGFGGASASTSRRGSASSVASAAPSSVSTSTSSAVGSMLGSKHGSDYHHLVSAPVPSSGAAAGFTMSEVERRRRANPALMVLTHPQLAPWHKLAIRSAVGDYGLGVIFVPLYREPDEDEGEGGDMDDEEEELPVLRPLDPTTMTRFPVSFGGVAAFSAGKAGLGSEVKISIDVDADVEGRTAEIVERARALMGIDE</sequence>
<dbReference type="Proteomes" id="UP001287356">
    <property type="component" value="Unassembled WGS sequence"/>
</dbReference>
<evidence type="ECO:0000256" key="1">
    <source>
        <dbReference type="SAM" id="MobiDB-lite"/>
    </source>
</evidence>
<reference evidence="2" key="1">
    <citation type="journal article" date="2023" name="Mol. Phylogenet. Evol.">
        <title>Genome-scale phylogeny and comparative genomics of the fungal order Sordariales.</title>
        <authorList>
            <person name="Hensen N."/>
            <person name="Bonometti L."/>
            <person name="Westerberg I."/>
            <person name="Brannstrom I.O."/>
            <person name="Guillou S."/>
            <person name="Cros-Aarteil S."/>
            <person name="Calhoun S."/>
            <person name="Haridas S."/>
            <person name="Kuo A."/>
            <person name="Mondo S."/>
            <person name="Pangilinan J."/>
            <person name="Riley R."/>
            <person name="LaButti K."/>
            <person name="Andreopoulos B."/>
            <person name="Lipzen A."/>
            <person name="Chen C."/>
            <person name="Yan M."/>
            <person name="Daum C."/>
            <person name="Ng V."/>
            <person name="Clum A."/>
            <person name="Steindorff A."/>
            <person name="Ohm R.A."/>
            <person name="Martin F."/>
            <person name="Silar P."/>
            <person name="Natvig D.O."/>
            <person name="Lalanne C."/>
            <person name="Gautier V."/>
            <person name="Ament-Velasquez S.L."/>
            <person name="Kruys A."/>
            <person name="Hutchinson M.I."/>
            <person name="Powell A.J."/>
            <person name="Barry K."/>
            <person name="Miller A.N."/>
            <person name="Grigoriev I.V."/>
            <person name="Debuchy R."/>
            <person name="Gladieux P."/>
            <person name="Hiltunen Thoren M."/>
            <person name="Johannesson H."/>
        </authorList>
    </citation>
    <scope>NUCLEOTIDE SEQUENCE</scope>
    <source>
        <strain evidence="2">CBS 958.72</strain>
    </source>
</reference>
<accession>A0AAE0K554</accession>
<feature type="region of interest" description="Disordered" evidence="1">
    <location>
        <begin position="134"/>
        <end position="153"/>
    </location>
</feature>
<dbReference type="EMBL" id="JAULSN010000006">
    <property type="protein sequence ID" value="KAK3369515.1"/>
    <property type="molecule type" value="Genomic_DNA"/>
</dbReference>
<reference evidence="2" key="2">
    <citation type="submission" date="2023-06" db="EMBL/GenBank/DDBJ databases">
        <authorList>
            <consortium name="Lawrence Berkeley National Laboratory"/>
            <person name="Haridas S."/>
            <person name="Hensen N."/>
            <person name="Bonometti L."/>
            <person name="Westerberg I."/>
            <person name="Brannstrom I.O."/>
            <person name="Guillou S."/>
            <person name="Cros-Aarteil S."/>
            <person name="Calhoun S."/>
            <person name="Kuo A."/>
            <person name="Mondo S."/>
            <person name="Pangilinan J."/>
            <person name="Riley R."/>
            <person name="Labutti K."/>
            <person name="Andreopoulos B."/>
            <person name="Lipzen A."/>
            <person name="Chen C."/>
            <person name="Yanf M."/>
            <person name="Daum C."/>
            <person name="Ng V."/>
            <person name="Clum A."/>
            <person name="Steindorff A."/>
            <person name="Ohm R."/>
            <person name="Martin F."/>
            <person name="Silar P."/>
            <person name="Natvig D."/>
            <person name="Lalanne C."/>
            <person name="Gautier V."/>
            <person name="Ament-Velasquez S.L."/>
            <person name="Kruys A."/>
            <person name="Hutchinson M.I."/>
            <person name="Powell A.J."/>
            <person name="Barry K."/>
            <person name="Miller A.N."/>
            <person name="Grigoriev I.V."/>
            <person name="Debuchy R."/>
            <person name="Gladieux P."/>
            <person name="Thoren M.H."/>
            <person name="Johannesson H."/>
        </authorList>
    </citation>
    <scope>NUCLEOTIDE SEQUENCE</scope>
    <source>
        <strain evidence="2">CBS 958.72</strain>
    </source>
</reference>
<evidence type="ECO:0000313" key="2">
    <source>
        <dbReference type="EMBL" id="KAK3369515.1"/>
    </source>
</evidence>
<name>A0AAE0K554_9PEZI</name>
<protein>
    <submittedName>
        <fullName evidence="2">Uncharacterized protein</fullName>
    </submittedName>
</protein>
<comment type="caution">
    <text evidence="2">The sequence shown here is derived from an EMBL/GenBank/DDBJ whole genome shotgun (WGS) entry which is preliminary data.</text>
</comment>
<gene>
    <name evidence="2" type="ORF">B0T24DRAFT_632748</name>
</gene>
<organism evidence="2 3">
    <name type="scientific">Lasiosphaeria ovina</name>
    <dbReference type="NCBI Taxonomy" id="92902"/>
    <lineage>
        <taxon>Eukaryota</taxon>
        <taxon>Fungi</taxon>
        <taxon>Dikarya</taxon>
        <taxon>Ascomycota</taxon>
        <taxon>Pezizomycotina</taxon>
        <taxon>Sordariomycetes</taxon>
        <taxon>Sordariomycetidae</taxon>
        <taxon>Sordariales</taxon>
        <taxon>Lasiosphaeriaceae</taxon>
        <taxon>Lasiosphaeria</taxon>
    </lineage>
</organism>
<dbReference type="AlphaFoldDB" id="A0AAE0K554"/>
<proteinExistence type="predicted"/>
<keyword evidence="3" id="KW-1185">Reference proteome</keyword>
<evidence type="ECO:0000313" key="3">
    <source>
        <dbReference type="Proteomes" id="UP001287356"/>
    </source>
</evidence>